<dbReference type="InterPro" id="IPR003961">
    <property type="entry name" value="FN3_dom"/>
</dbReference>
<organism evidence="4 5">
    <name type="scientific">Oopsacas minuta</name>
    <dbReference type="NCBI Taxonomy" id="111878"/>
    <lineage>
        <taxon>Eukaryota</taxon>
        <taxon>Metazoa</taxon>
        <taxon>Porifera</taxon>
        <taxon>Hexactinellida</taxon>
        <taxon>Hexasterophora</taxon>
        <taxon>Lyssacinosida</taxon>
        <taxon>Leucopsacidae</taxon>
        <taxon>Oopsacas</taxon>
    </lineage>
</organism>
<feature type="compositionally biased region" description="Polar residues" evidence="2">
    <location>
        <begin position="162"/>
        <end position="176"/>
    </location>
</feature>
<dbReference type="Pfam" id="PF16794">
    <property type="entry name" value="fn3_4"/>
    <property type="match status" value="1"/>
</dbReference>
<evidence type="ECO:0000313" key="4">
    <source>
        <dbReference type="EMBL" id="KAI6658569.1"/>
    </source>
</evidence>
<sequence length="458" mass="51446">MSKSTATGKKRRLDSGIEAVIQGGKYDSIDDIISRNMIPQMEGLNLSLDQVQKRLTKLDRENKLLRKETENLKFKSSYVPTSVKIECPKCNHTMDGPEQFITHLEKIHFYVEQECVIDKPNNGLCHQKVSANSIPTPSFGSPLPEPSRPLRTGRIPRKPKPESTNQISSIRQPNHSYNEKLRSVPSPKTPIKDHISHTPSPVFRHSIVSPYIYQQGVGPIDNYVPPRAGTIPRMRFHPNQNSFNTTPPNFHLNLRHTPTRGSVNNQVIQSPVQVRASPGQNGTIARARTAAPHFKTSPKLLKPTTPQNQTEITKKQTNSPIDLTDTNNIIEQKKSEKSTLVVQKLFTPPVRLNMSLPIPQIKVELNPNNSVNISWLLTKEQNISLVANYELKVHQNTEKIQTPPIGEWKVIGMVQAICPHMACTLQRIGNGKCYSFVVRSIDHSGCHGPFSEIKTIQV</sequence>
<comment type="caution">
    <text evidence="4">The sequence shown here is derived from an EMBL/GenBank/DDBJ whole genome shotgun (WGS) entry which is preliminary data.</text>
</comment>
<accession>A0AAV7KD97</accession>
<keyword evidence="1" id="KW-0175">Coiled coil</keyword>
<dbReference type="InterPro" id="IPR013087">
    <property type="entry name" value="Znf_C2H2_type"/>
</dbReference>
<feature type="region of interest" description="Disordered" evidence="2">
    <location>
        <begin position="133"/>
        <end position="192"/>
    </location>
</feature>
<feature type="coiled-coil region" evidence="1">
    <location>
        <begin position="41"/>
        <end position="75"/>
    </location>
</feature>
<dbReference type="AlphaFoldDB" id="A0AAV7KD97"/>
<dbReference type="EMBL" id="JAKMXF010000088">
    <property type="protein sequence ID" value="KAI6658569.1"/>
    <property type="molecule type" value="Genomic_DNA"/>
</dbReference>
<proteinExistence type="predicted"/>
<protein>
    <recommendedName>
        <fullName evidence="3">Fibronectin type-III domain-containing protein</fullName>
    </recommendedName>
</protein>
<evidence type="ECO:0000259" key="3">
    <source>
        <dbReference type="PROSITE" id="PS50853"/>
    </source>
</evidence>
<keyword evidence="5" id="KW-1185">Reference proteome</keyword>
<evidence type="ECO:0000313" key="5">
    <source>
        <dbReference type="Proteomes" id="UP001165289"/>
    </source>
</evidence>
<dbReference type="PROSITE" id="PS00028">
    <property type="entry name" value="ZINC_FINGER_C2H2_1"/>
    <property type="match status" value="1"/>
</dbReference>
<name>A0AAV7KD97_9METZ</name>
<dbReference type="Proteomes" id="UP001165289">
    <property type="component" value="Unassembled WGS sequence"/>
</dbReference>
<evidence type="ECO:0000256" key="2">
    <source>
        <dbReference type="SAM" id="MobiDB-lite"/>
    </source>
</evidence>
<dbReference type="PROSITE" id="PS50853">
    <property type="entry name" value="FN3"/>
    <property type="match status" value="1"/>
</dbReference>
<feature type="domain" description="Fibronectin type-III" evidence="3">
    <location>
        <begin position="357"/>
        <end position="458"/>
    </location>
</feature>
<reference evidence="4 5" key="1">
    <citation type="journal article" date="2023" name="BMC Biol.">
        <title>The compact genome of the sponge Oopsacas minuta (Hexactinellida) is lacking key metazoan core genes.</title>
        <authorList>
            <person name="Santini S."/>
            <person name="Schenkelaars Q."/>
            <person name="Jourda C."/>
            <person name="Duchesne M."/>
            <person name="Belahbib H."/>
            <person name="Rocher C."/>
            <person name="Selva M."/>
            <person name="Riesgo A."/>
            <person name="Vervoort M."/>
            <person name="Leys S.P."/>
            <person name="Kodjabachian L."/>
            <person name="Le Bivic A."/>
            <person name="Borchiellini C."/>
            <person name="Claverie J.M."/>
            <person name="Renard E."/>
        </authorList>
    </citation>
    <scope>NUCLEOTIDE SEQUENCE [LARGE SCALE GENOMIC DNA]</scope>
    <source>
        <strain evidence="4">SPO-2</strain>
    </source>
</reference>
<gene>
    <name evidence="4" type="ORF">LOD99_15369</name>
</gene>
<dbReference type="InterPro" id="IPR056565">
    <property type="entry name" value="Fn3_ATF7IP"/>
</dbReference>
<dbReference type="SUPFAM" id="SSF49265">
    <property type="entry name" value="Fibronectin type III"/>
    <property type="match status" value="1"/>
</dbReference>
<evidence type="ECO:0000256" key="1">
    <source>
        <dbReference type="SAM" id="Coils"/>
    </source>
</evidence>
<dbReference type="InterPro" id="IPR036116">
    <property type="entry name" value="FN3_sf"/>
</dbReference>